<dbReference type="OrthoDB" id="8225825at2"/>
<proteinExistence type="inferred from homology"/>
<reference evidence="3 4" key="1">
    <citation type="submission" date="2018-08" db="EMBL/GenBank/DDBJ databases">
        <title>Cellulomonas rhizosphaerae sp. nov., a novel actinomycete isolated from soil.</title>
        <authorList>
            <person name="Tian Y."/>
        </authorList>
    </citation>
    <scope>NUCLEOTIDE SEQUENCE [LARGE SCALE GENOMIC DNA]</scope>
    <source>
        <strain evidence="3 4">NEAU-TCZ24</strain>
    </source>
</reference>
<dbReference type="AlphaFoldDB" id="A0A413RKK5"/>
<evidence type="ECO:0000256" key="2">
    <source>
        <dbReference type="ARBA" id="ARBA00049106"/>
    </source>
</evidence>
<sequence length="143" mass="15405">MPSTLLMKSLSGLHRAALRLTGGRLGAELGGNPSLELTTTGRRTGKPRVSMLTSPLRVGDALVVVASRGGDDFDPAWFLNLRDDPHVQVALAGGPRRPMVARIAGPDERERLWPQITAALSNYATYQSRTERIIPVVLLEPAA</sequence>
<protein>
    <submittedName>
        <fullName evidence="3">Nitroreductase family deazaflavin-dependent oxidoreductase</fullName>
    </submittedName>
</protein>
<dbReference type="GO" id="GO:0016491">
    <property type="term" value="F:oxidoreductase activity"/>
    <property type="evidence" value="ECO:0007669"/>
    <property type="project" value="InterPro"/>
</dbReference>
<comment type="similarity">
    <text evidence="1">Belongs to the F420H(2)-dependent quinone reductase family.</text>
</comment>
<comment type="caution">
    <text evidence="3">The sequence shown here is derived from an EMBL/GenBank/DDBJ whole genome shotgun (WGS) entry which is preliminary data.</text>
</comment>
<organism evidence="3 4">
    <name type="scientific">Cellulomonas rhizosphaerae</name>
    <dbReference type="NCBI Taxonomy" id="2293719"/>
    <lineage>
        <taxon>Bacteria</taxon>
        <taxon>Bacillati</taxon>
        <taxon>Actinomycetota</taxon>
        <taxon>Actinomycetes</taxon>
        <taxon>Micrococcales</taxon>
        <taxon>Cellulomonadaceae</taxon>
        <taxon>Cellulomonas</taxon>
    </lineage>
</organism>
<dbReference type="Proteomes" id="UP000283374">
    <property type="component" value="Unassembled WGS sequence"/>
</dbReference>
<dbReference type="PANTHER" id="PTHR39428">
    <property type="entry name" value="F420H(2)-DEPENDENT QUINONE REDUCTASE RV1261C"/>
    <property type="match status" value="1"/>
</dbReference>
<dbReference type="PANTHER" id="PTHR39428:SF3">
    <property type="entry name" value="DEAZAFLAVIN-DEPENDENT NITROREDUCTASE"/>
    <property type="match status" value="1"/>
</dbReference>
<dbReference type="InterPro" id="IPR012349">
    <property type="entry name" value="Split_barrel_FMN-bd"/>
</dbReference>
<dbReference type="NCBIfam" id="TIGR00026">
    <property type="entry name" value="hi_GC_TIGR00026"/>
    <property type="match status" value="1"/>
</dbReference>
<gene>
    <name evidence="3" type="ORF">D1825_11280</name>
</gene>
<evidence type="ECO:0000313" key="4">
    <source>
        <dbReference type="Proteomes" id="UP000283374"/>
    </source>
</evidence>
<dbReference type="GO" id="GO:0070967">
    <property type="term" value="F:coenzyme F420 binding"/>
    <property type="evidence" value="ECO:0007669"/>
    <property type="project" value="TreeGrafter"/>
</dbReference>
<dbReference type="InterPro" id="IPR004378">
    <property type="entry name" value="F420H2_quin_Rdtase"/>
</dbReference>
<dbReference type="Pfam" id="PF04075">
    <property type="entry name" value="F420H2_quin_red"/>
    <property type="match status" value="1"/>
</dbReference>
<dbReference type="EMBL" id="QWKP01000201">
    <property type="protein sequence ID" value="RHA39813.1"/>
    <property type="molecule type" value="Genomic_DNA"/>
</dbReference>
<dbReference type="RefSeq" id="WP_118767525.1">
    <property type="nucleotide sequence ID" value="NZ_QWKP01000201.1"/>
</dbReference>
<comment type="catalytic activity">
    <reaction evidence="2">
        <text>oxidized coenzyme F420-(gamma-L-Glu)(n) + a quinol + H(+) = reduced coenzyme F420-(gamma-L-Glu)(n) + a quinone</text>
        <dbReference type="Rhea" id="RHEA:39663"/>
        <dbReference type="Rhea" id="RHEA-COMP:12939"/>
        <dbReference type="Rhea" id="RHEA-COMP:14378"/>
        <dbReference type="ChEBI" id="CHEBI:15378"/>
        <dbReference type="ChEBI" id="CHEBI:24646"/>
        <dbReference type="ChEBI" id="CHEBI:132124"/>
        <dbReference type="ChEBI" id="CHEBI:133980"/>
        <dbReference type="ChEBI" id="CHEBI:139511"/>
    </reaction>
</comment>
<evidence type="ECO:0000313" key="3">
    <source>
        <dbReference type="EMBL" id="RHA39813.1"/>
    </source>
</evidence>
<dbReference type="GO" id="GO:0005886">
    <property type="term" value="C:plasma membrane"/>
    <property type="evidence" value="ECO:0007669"/>
    <property type="project" value="TreeGrafter"/>
</dbReference>
<evidence type="ECO:0000256" key="1">
    <source>
        <dbReference type="ARBA" id="ARBA00008710"/>
    </source>
</evidence>
<name>A0A413RKK5_9CELL</name>
<dbReference type="Gene3D" id="2.30.110.10">
    <property type="entry name" value="Electron Transport, Fmn-binding Protein, Chain A"/>
    <property type="match status" value="1"/>
</dbReference>
<keyword evidence="4" id="KW-1185">Reference proteome</keyword>
<accession>A0A413RKK5</accession>